<dbReference type="STRING" id="138119.DSY2051"/>
<dbReference type="EMBL" id="AP008230">
    <property type="protein sequence ID" value="BAE83840.1"/>
    <property type="molecule type" value="Genomic_DNA"/>
</dbReference>
<dbReference type="PANTHER" id="PTHR43011:SF1">
    <property type="entry name" value="IRON-SULFUR CLUSTER ASSEMBLY 2 HOMOLOG, MITOCHONDRIAL"/>
    <property type="match status" value="1"/>
</dbReference>
<accession>Q24VV2</accession>
<dbReference type="Proteomes" id="UP000001946">
    <property type="component" value="Chromosome"/>
</dbReference>
<dbReference type="AlphaFoldDB" id="Q24VV2"/>
<dbReference type="InterPro" id="IPR016092">
    <property type="entry name" value="ATAP"/>
</dbReference>
<dbReference type="SUPFAM" id="SSF89360">
    <property type="entry name" value="HesB-like domain"/>
    <property type="match status" value="1"/>
</dbReference>
<dbReference type="HOGENOM" id="CLU_069054_5_2_9"/>
<dbReference type="InterPro" id="IPR035903">
    <property type="entry name" value="HesB-like_dom_sf"/>
</dbReference>
<dbReference type="eggNOG" id="COG0316">
    <property type="taxonomic scope" value="Bacteria"/>
</dbReference>
<dbReference type="PANTHER" id="PTHR43011">
    <property type="entry name" value="IRON-SULFUR CLUSTER ASSEMBLY 2 HOMOLOG, MITOCHONDRIAL"/>
    <property type="match status" value="1"/>
</dbReference>
<dbReference type="InterPro" id="IPR000361">
    <property type="entry name" value="ATAP_core_dom"/>
</dbReference>
<dbReference type="GO" id="GO:0051539">
    <property type="term" value="F:4 iron, 4 sulfur cluster binding"/>
    <property type="evidence" value="ECO:0007669"/>
    <property type="project" value="TreeGrafter"/>
</dbReference>
<name>Q24VV2_DESHY</name>
<dbReference type="GO" id="GO:0016226">
    <property type="term" value="P:iron-sulfur cluster assembly"/>
    <property type="evidence" value="ECO:0007669"/>
    <property type="project" value="InterPro"/>
</dbReference>
<dbReference type="NCBIfam" id="TIGR00049">
    <property type="entry name" value="iron-sulfur cluster assembly accessory protein"/>
    <property type="match status" value="1"/>
</dbReference>
<sequence length="114" mass="12163">MNMVKISELAAQKVKEVQKTQNKEKCYLRLYLAGFGCGGPSFGMTLEDAKTELDVLDEEHGVSVITASSLSEYLEDAFIDFVENEEGSGFEIRLAKDFGGQGCGSSCGGCGGSC</sequence>
<reference evidence="2 3" key="1">
    <citation type="journal article" date="2006" name="J. Bacteriol.">
        <title>Complete genome sequence of the dehalorespiring bacterium Desulfitobacterium hafniense Y51 and comparison with Dehalococcoides ethenogenes 195.</title>
        <authorList>
            <person name="Nonaka H."/>
            <person name="Keresztes G."/>
            <person name="Shinoda Y."/>
            <person name="Ikenaga Y."/>
            <person name="Abe M."/>
            <person name="Naito K."/>
            <person name="Inatomi K."/>
            <person name="Furukawa K."/>
            <person name="Inui M."/>
            <person name="Yukawa H."/>
        </authorList>
    </citation>
    <scope>NUCLEOTIDE SEQUENCE [LARGE SCALE GENOMIC DNA]</scope>
    <source>
        <strain evidence="2 3">Y51</strain>
    </source>
</reference>
<evidence type="ECO:0000313" key="2">
    <source>
        <dbReference type="EMBL" id="BAE83840.1"/>
    </source>
</evidence>
<dbReference type="Gene3D" id="2.60.300.12">
    <property type="entry name" value="HesB-like domain"/>
    <property type="match status" value="1"/>
</dbReference>
<evidence type="ECO:0000259" key="1">
    <source>
        <dbReference type="Pfam" id="PF01521"/>
    </source>
</evidence>
<feature type="domain" description="Core" evidence="1">
    <location>
        <begin position="4"/>
        <end position="91"/>
    </location>
</feature>
<dbReference type="KEGG" id="dsy:DSY2051"/>
<dbReference type="Pfam" id="PF01521">
    <property type="entry name" value="Fe-S_biosyn"/>
    <property type="match status" value="1"/>
</dbReference>
<keyword evidence="3" id="KW-1185">Reference proteome</keyword>
<protein>
    <recommendedName>
        <fullName evidence="1">Core domain-containing protein</fullName>
    </recommendedName>
</protein>
<dbReference type="GO" id="GO:0051537">
    <property type="term" value="F:2 iron, 2 sulfur cluster binding"/>
    <property type="evidence" value="ECO:0007669"/>
    <property type="project" value="UniProtKB-ARBA"/>
</dbReference>
<proteinExistence type="predicted"/>
<gene>
    <name evidence="2" type="ordered locus">DSY2051</name>
</gene>
<dbReference type="GO" id="GO:0005506">
    <property type="term" value="F:iron ion binding"/>
    <property type="evidence" value="ECO:0007669"/>
    <property type="project" value="TreeGrafter"/>
</dbReference>
<evidence type="ECO:0000313" key="3">
    <source>
        <dbReference type="Proteomes" id="UP000001946"/>
    </source>
</evidence>
<organism evidence="2 3">
    <name type="scientific">Desulfitobacterium hafniense (strain Y51)</name>
    <dbReference type="NCBI Taxonomy" id="138119"/>
    <lineage>
        <taxon>Bacteria</taxon>
        <taxon>Bacillati</taxon>
        <taxon>Bacillota</taxon>
        <taxon>Clostridia</taxon>
        <taxon>Eubacteriales</taxon>
        <taxon>Desulfitobacteriaceae</taxon>
        <taxon>Desulfitobacterium</taxon>
    </lineage>
</organism>